<dbReference type="EMBL" id="UZAM01000623">
    <property type="protein sequence ID" value="VDO82086.1"/>
    <property type="molecule type" value="Genomic_DNA"/>
</dbReference>
<accession>A0A183I9K8</accession>
<keyword evidence="2" id="KW-1185">Reference proteome</keyword>
<evidence type="ECO:0000313" key="3">
    <source>
        <dbReference type="WBParaSite" id="SBAD_0000031901-mRNA-1"/>
    </source>
</evidence>
<evidence type="ECO:0000313" key="1">
    <source>
        <dbReference type="EMBL" id="VDO82086.1"/>
    </source>
</evidence>
<dbReference type="Proteomes" id="UP000270296">
    <property type="component" value="Unassembled WGS sequence"/>
</dbReference>
<proteinExistence type="predicted"/>
<reference evidence="1 2" key="2">
    <citation type="submission" date="2018-11" db="EMBL/GenBank/DDBJ databases">
        <authorList>
            <consortium name="Pathogen Informatics"/>
        </authorList>
    </citation>
    <scope>NUCLEOTIDE SEQUENCE [LARGE SCALE GENOMIC DNA]</scope>
</reference>
<name>A0A183I9K8_9BILA</name>
<organism evidence="3">
    <name type="scientific">Soboliphyme baturini</name>
    <dbReference type="NCBI Taxonomy" id="241478"/>
    <lineage>
        <taxon>Eukaryota</taxon>
        <taxon>Metazoa</taxon>
        <taxon>Ecdysozoa</taxon>
        <taxon>Nematoda</taxon>
        <taxon>Enoplea</taxon>
        <taxon>Dorylaimia</taxon>
        <taxon>Dioctophymatida</taxon>
        <taxon>Dioctophymatoidea</taxon>
        <taxon>Soboliphymatidae</taxon>
        <taxon>Soboliphyme</taxon>
    </lineage>
</organism>
<dbReference type="WBParaSite" id="SBAD_0000031901-mRNA-1">
    <property type="protein sequence ID" value="SBAD_0000031901-mRNA-1"/>
    <property type="gene ID" value="SBAD_0000031901"/>
</dbReference>
<reference evidence="3" key="1">
    <citation type="submission" date="2016-06" db="UniProtKB">
        <authorList>
            <consortium name="WormBaseParasite"/>
        </authorList>
    </citation>
    <scope>IDENTIFICATION</scope>
</reference>
<gene>
    <name evidence="1" type="ORF">SBAD_LOCUS302</name>
</gene>
<evidence type="ECO:0000313" key="2">
    <source>
        <dbReference type="Proteomes" id="UP000270296"/>
    </source>
</evidence>
<protein>
    <submittedName>
        <fullName evidence="1 3">Uncharacterized protein</fullName>
    </submittedName>
</protein>
<sequence>MSSRRFRPSLETLCSERAKKVQTFTTTSRIKSV</sequence>
<dbReference type="AlphaFoldDB" id="A0A183I9K8"/>